<dbReference type="AlphaFoldDB" id="A0A915KR59"/>
<dbReference type="WBParaSite" id="nRc.2.0.1.t41378-RA">
    <property type="protein sequence ID" value="nRc.2.0.1.t41378-RA"/>
    <property type="gene ID" value="nRc.2.0.1.g41378"/>
</dbReference>
<accession>A0A915KR59</accession>
<sequence length="112" mass="13084">MFDLPVTWTVLNKKFRLGSIILYKQSHFSCILIRPNMDTSLYYFCDSTNSELQEVNPENVDNNYCVTLHFPPSEVERPHSRGSRERRGQGGFDSCFSRIEGGRLVYMYHKNP</sequence>
<name>A0A915KR59_ROMCU</name>
<evidence type="ECO:0000313" key="2">
    <source>
        <dbReference type="WBParaSite" id="nRc.2.0.1.t41378-RA"/>
    </source>
</evidence>
<proteinExistence type="predicted"/>
<protein>
    <submittedName>
        <fullName evidence="2">Uncharacterized protein</fullName>
    </submittedName>
</protein>
<keyword evidence="1" id="KW-1185">Reference proteome</keyword>
<organism evidence="1 2">
    <name type="scientific">Romanomermis culicivorax</name>
    <name type="common">Nematode worm</name>
    <dbReference type="NCBI Taxonomy" id="13658"/>
    <lineage>
        <taxon>Eukaryota</taxon>
        <taxon>Metazoa</taxon>
        <taxon>Ecdysozoa</taxon>
        <taxon>Nematoda</taxon>
        <taxon>Enoplea</taxon>
        <taxon>Dorylaimia</taxon>
        <taxon>Mermithida</taxon>
        <taxon>Mermithoidea</taxon>
        <taxon>Mermithidae</taxon>
        <taxon>Romanomermis</taxon>
    </lineage>
</organism>
<reference evidence="2" key="1">
    <citation type="submission" date="2022-11" db="UniProtKB">
        <authorList>
            <consortium name="WormBaseParasite"/>
        </authorList>
    </citation>
    <scope>IDENTIFICATION</scope>
</reference>
<evidence type="ECO:0000313" key="1">
    <source>
        <dbReference type="Proteomes" id="UP000887565"/>
    </source>
</evidence>
<dbReference type="Proteomes" id="UP000887565">
    <property type="component" value="Unplaced"/>
</dbReference>